<name>A0A1A8W6T5_PLAOA</name>
<organism evidence="3 6">
    <name type="scientific">Plasmodium ovale curtisi</name>
    <dbReference type="NCBI Taxonomy" id="864141"/>
    <lineage>
        <taxon>Eukaryota</taxon>
        <taxon>Sar</taxon>
        <taxon>Alveolata</taxon>
        <taxon>Apicomplexa</taxon>
        <taxon>Aconoidasida</taxon>
        <taxon>Haemosporida</taxon>
        <taxon>Plasmodiidae</taxon>
        <taxon>Plasmodium</taxon>
        <taxon>Plasmodium (Plasmodium)</taxon>
    </lineage>
</organism>
<feature type="transmembrane region" description="Helical" evidence="2">
    <location>
        <begin position="381"/>
        <end position="400"/>
    </location>
</feature>
<keyword evidence="2" id="KW-0812">Transmembrane</keyword>
<dbReference type="AlphaFoldDB" id="A0A1A8W6T5"/>
<evidence type="ECO:0000313" key="3">
    <source>
        <dbReference type="EMBL" id="SBS87394.1"/>
    </source>
</evidence>
<dbReference type="PANTHER" id="PTHR11941">
    <property type="entry name" value="ENOYL-COA HYDRATASE-RELATED"/>
    <property type="match status" value="1"/>
</dbReference>
<reference evidence="5 6" key="2">
    <citation type="submission" date="2016-05" db="EMBL/GenBank/DDBJ databases">
        <authorList>
            <person name="Naeem Raeece"/>
        </authorList>
    </citation>
    <scope>NUCLEOTIDE SEQUENCE [LARGE SCALE GENOMIC DNA]</scope>
</reference>
<dbReference type="InterPro" id="IPR029045">
    <property type="entry name" value="ClpP/crotonase-like_dom_sf"/>
</dbReference>
<dbReference type="Proteomes" id="UP000078560">
    <property type="component" value="Unassembled WGS sequence"/>
</dbReference>
<dbReference type="EMBL" id="FLQU01000572">
    <property type="protein sequence ID" value="SBS87394.1"/>
    <property type="molecule type" value="Genomic_DNA"/>
</dbReference>
<evidence type="ECO:0000313" key="4">
    <source>
        <dbReference type="EMBL" id="SBT02719.1"/>
    </source>
</evidence>
<comment type="similarity">
    <text evidence="1">Belongs to the enoyl-CoA hydratase/isomerase family.</text>
</comment>
<dbReference type="Gene3D" id="3.90.226.10">
    <property type="entry name" value="2-enoyl-CoA Hydratase, Chain A, domain 1"/>
    <property type="match status" value="1"/>
</dbReference>
<evidence type="ECO:0000313" key="6">
    <source>
        <dbReference type="Proteomes" id="UP000078560"/>
    </source>
</evidence>
<dbReference type="SUPFAM" id="SSF52096">
    <property type="entry name" value="ClpP/crotonase"/>
    <property type="match status" value="1"/>
</dbReference>
<sequence>MIVVINRIVGEYHSLRTAQQRRDIPVGISSLHKMIVRRGLFFHSLGSSKVLHLNMRKALKCCYGVGRYKSDASKEEEKKISSGSIDMNEVKKEEQENFSHFSKHKYVDFFRDETRNIGIITFKNLSNKKNMFSPFLEELKNVIEHINNILSNEENNTTYYIKDFKRGDNYFVRNIRGAIPYYDNKLKVLIISSIGSSDGTDEKSNTFLDGIDFHAYLKGDEDNNVHMSNLFRLVCSNIQSLPLITISSINGLCYNSGMDIILSTDFRISKEQSRFGFDKTYIGLYPYGGSVQKLFRNIPVSYAKYLLLTGQTIDASDALKLNLIDICINKNEDFYVKNGNVFFEKKLTRMEKLCIIKENVITYFHDIFTYNLLHMKRDDDAFVFTLFFAFQFLFIPTHILQNMKMAINDGVPLTDANAYLDCDRVTFEKTINSSQRVDILSYLRRKRANERFPLGEN</sequence>
<evidence type="ECO:0000313" key="5">
    <source>
        <dbReference type="Proteomes" id="UP000078546"/>
    </source>
</evidence>
<keyword evidence="2" id="KW-0472">Membrane</keyword>
<dbReference type="Pfam" id="PF00378">
    <property type="entry name" value="ECH_1"/>
    <property type="match status" value="1"/>
</dbReference>
<dbReference type="GO" id="GO:0006635">
    <property type="term" value="P:fatty acid beta-oxidation"/>
    <property type="evidence" value="ECO:0007669"/>
    <property type="project" value="TreeGrafter"/>
</dbReference>
<dbReference type="Proteomes" id="UP000078546">
    <property type="component" value="Unassembled WGS sequence"/>
</dbReference>
<protein>
    <submittedName>
        <fullName evidence="3">Enoyl-CoA hydratase, putative</fullName>
    </submittedName>
</protein>
<evidence type="ECO:0000256" key="2">
    <source>
        <dbReference type="SAM" id="Phobius"/>
    </source>
</evidence>
<evidence type="ECO:0000256" key="1">
    <source>
        <dbReference type="ARBA" id="ARBA00005254"/>
    </source>
</evidence>
<dbReference type="InterPro" id="IPR001753">
    <property type="entry name" value="Enoyl-CoA_hydra/iso"/>
</dbReference>
<reference evidence="3" key="1">
    <citation type="submission" date="2016-05" db="EMBL/GenBank/DDBJ databases">
        <authorList>
            <person name="Lavstsen T."/>
            <person name="Jespersen J.S."/>
        </authorList>
    </citation>
    <scope>NUCLEOTIDE SEQUENCE [LARGE SCALE GENOMIC DNA]</scope>
</reference>
<dbReference type="EMBL" id="FLQV01003691">
    <property type="protein sequence ID" value="SBT02719.1"/>
    <property type="molecule type" value="Genomic_DNA"/>
</dbReference>
<accession>A0A1A8W6T5</accession>
<dbReference type="PANTHER" id="PTHR11941:SF171">
    <property type="entry name" value="SD19268P"/>
    <property type="match status" value="1"/>
</dbReference>
<keyword evidence="2" id="KW-1133">Transmembrane helix</keyword>
<dbReference type="CDD" id="cd06558">
    <property type="entry name" value="crotonase-like"/>
    <property type="match status" value="1"/>
</dbReference>
<proteinExistence type="inferred from homology"/>
<gene>
    <name evidence="4" type="ORF">POVCU1_080020</name>
    <name evidence="3" type="ORF">POVCU2_0042440</name>
</gene>
<dbReference type="GO" id="GO:0005739">
    <property type="term" value="C:mitochondrion"/>
    <property type="evidence" value="ECO:0007669"/>
    <property type="project" value="TreeGrafter"/>
</dbReference>